<dbReference type="InterPro" id="IPR013121">
    <property type="entry name" value="Fe_red_NAD-bd_6"/>
</dbReference>
<evidence type="ECO:0000256" key="13">
    <source>
        <dbReference type="ARBA" id="ARBA00023136"/>
    </source>
</evidence>
<dbReference type="PANTHER" id="PTHR32361">
    <property type="entry name" value="FERRIC/CUPRIC REDUCTASE TRANSMEMBRANE COMPONENT"/>
    <property type="match status" value="1"/>
</dbReference>
<keyword evidence="12" id="KW-0406">Ion transport</keyword>
<comment type="caution">
    <text evidence="19">The sequence shown here is derived from an EMBL/GenBank/DDBJ whole genome shotgun (WGS) entry which is preliminary data.</text>
</comment>
<dbReference type="CDD" id="cd06186">
    <property type="entry name" value="NOX_Duox_like_FAD_NADP"/>
    <property type="match status" value="1"/>
</dbReference>
<feature type="domain" description="FAD-binding FR-type" evidence="18">
    <location>
        <begin position="412"/>
        <end position="517"/>
    </location>
</feature>
<feature type="transmembrane region" description="Helical" evidence="16">
    <location>
        <begin position="336"/>
        <end position="358"/>
    </location>
</feature>
<evidence type="ECO:0000256" key="10">
    <source>
        <dbReference type="ARBA" id="ARBA00022989"/>
    </source>
</evidence>
<sequence>MLWLLLLEQTLASIGAPFRLFKDAKKFYGCKAQISSEAMFCPKSTSYRCFCSNKNYLATVAGCLNIVGPSDEATNGVILYCADRGFNLSDVWFNNSLRTYKKKAKTAAQIRNFKRTSVIHVPLILNSSEIQNYQNTYSLYYSNFDNSLYYGFACVGYWALVLFIAGVVHWTKRLFPEAVKRWTDPVTNIWRRHVTAPAMFRRKRTEQQSIFSTAAYLIPSRAESVVILLFYVVVSAVHLFNAGSVPNERKYHSQLLSRLRIASDRAAIVSIIMMPLMFLFAGRNNFLQWLVGLPYSTFVAYHRHIARIIFGLILTHGVGFSILFGKFYSRVMQEPYIRWGITSMTAGGIIMVQSMLYLRRRWYEVFLMVHVLLALFWTVGTLFHVKARGYIMFVFPSVGIWIVDRTVRLGKLVSFGFPVAEVSLFSDETLRVCVPKPSHWKPIPGGHAFIHFLRPSCFWQSHPFTFVESPDSTSIVFYCKIKGGVTHGLYQWLDKLPGKAVKMRVAVEGPYGADTNAKYADTAVFIAAGNGIPGLYSEVMHIAKKDEDQKLKLIWVVREWKSLIWFYDELLQLKKTRIETTIYVTKPETDTAAYGDNEKLVDLWETKNDLERLVQEIKLKLRHVSFKHGRPVLKDLVREQVECSKGSVAFVACASHGMVDEIRYYCAKNISNQQKKRVDFYEQIQVWA</sequence>
<feature type="chain" id="PRO_5016927336" description="ferric-chelate reductase (NADPH)" evidence="17">
    <location>
        <begin position="16"/>
        <end position="688"/>
    </location>
</feature>
<dbReference type="InterPro" id="IPR013130">
    <property type="entry name" value="Fe3_Rdtase_TM_dom"/>
</dbReference>
<keyword evidence="13 16" id="KW-0472">Membrane</keyword>
<dbReference type="SUPFAM" id="SSF63380">
    <property type="entry name" value="Riboflavin synthase domain-like"/>
    <property type="match status" value="1"/>
</dbReference>
<evidence type="ECO:0000256" key="8">
    <source>
        <dbReference type="ARBA" id="ARBA00022827"/>
    </source>
</evidence>
<keyword evidence="11" id="KW-0560">Oxidoreductase</keyword>
<evidence type="ECO:0000256" key="2">
    <source>
        <dbReference type="ARBA" id="ARBA00006278"/>
    </source>
</evidence>
<evidence type="ECO:0000256" key="9">
    <source>
        <dbReference type="ARBA" id="ARBA00022982"/>
    </source>
</evidence>
<keyword evidence="20" id="KW-1185">Reference proteome</keyword>
<dbReference type="InterPro" id="IPR039261">
    <property type="entry name" value="FNR_nucleotide-bd"/>
</dbReference>
<dbReference type="GO" id="GO:0005886">
    <property type="term" value="C:plasma membrane"/>
    <property type="evidence" value="ECO:0007669"/>
    <property type="project" value="UniProtKB-SubCell"/>
</dbReference>
<dbReference type="Pfam" id="PF08022">
    <property type="entry name" value="FAD_binding_8"/>
    <property type="match status" value="1"/>
</dbReference>
<evidence type="ECO:0000256" key="14">
    <source>
        <dbReference type="ARBA" id="ARBA00023180"/>
    </source>
</evidence>
<evidence type="ECO:0000313" key="20">
    <source>
        <dbReference type="Proteomes" id="UP000253472"/>
    </source>
</evidence>
<keyword evidence="10 16" id="KW-1133">Transmembrane helix</keyword>
<dbReference type="GO" id="GO:0015677">
    <property type="term" value="P:copper ion import"/>
    <property type="evidence" value="ECO:0007669"/>
    <property type="project" value="TreeGrafter"/>
</dbReference>
<dbReference type="SUPFAM" id="SSF52343">
    <property type="entry name" value="Ferredoxin reductase-like, C-terminal NADP-linked domain"/>
    <property type="match status" value="1"/>
</dbReference>
<comment type="subcellular location">
    <subcellularLocation>
        <location evidence="1">Cell membrane</location>
        <topology evidence="1">Multi-pass membrane protein</topology>
    </subcellularLocation>
</comment>
<evidence type="ECO:0000256" key="16">
    <source>
        <dbReference type="SAM" id="Phobius"/>
    </source>
</evidence>
<dbReference type="STRING" id="5486.A0A367YKB3"/>
<dbReference type="InterPro" id="IPR051410">
    <property type="entry name" value="Ferric/Cupric_Reductase"/>
</dbReference>
<feature type="transmembrane region" description="Helical" evidence="16">
    <location>
        <begin position="304"/>
        <end position="324"/>
    </location>
</feature>
<accession>A0A367YKB3</accession>
<protein>
    <recommendedName>
        <fullName evidence="3">ferric-chelate reductase (NADPH)</fullName>
        <ecNumber evidence="3">1.16.1.9</ecNumber>
    </recommendedName>
</protein>
<comment type="similarity">
    <text evidence="2">Belongs to the ferric reductase (FRE) family.</text>
</comment>
<gene>
    <name evidence="19" type="primary">CFL1_9</name>
    <name evidence="19" type="ORF">Cantr_01989</name>
</gene>
<evidence type="ECO:0000256" key="3">
    <source>
        <dbReference type="ARBA" id="ARBA00012668"/>
    </source>
</evidence>
<feature type="transmembrane region" description="Helical" evidence="16">
    <location>
        <begin position="225"/>
        <end position="245"/>
    </location>
</feature>
<dbReference type="Pfam" id="PF01794">
    <property type="entry name" value="Ferric_reduct"/>
    <property type="match status" value="1"/>
</dbReference>
<evidence type="ECO:0000256" key="4">
    <source>
        <dbReference type="ARBA" id="ARBA00022448"/>
    </source>
</evidence>
<dbReference type="GO" id="GO:0006826">
    <property type="term" value="P:iron ion transport"/>
    <property type="evidence" value="ECO:0007669"/>
    <property type="project" value="TreeGrafter"/>
</dbReference>
<comment type="catalytic activity">
    <reaction evidence="15">
        <text>2 a Fe(II)-siderophore + NADP(+) + H(+) = 2 a Fe(III)-siderophore + NADPH</text>
        <dbReference type="Rhea" id="RHEA:28795"/>
        <dbReference type="Rhea" id="RHEA-COMP:11342"/>
        <dbReference type="Rhea" id="RHEA-COMP:11344"/>
        <dbReference type="ChEBI" id="CHEBI:15378"/>
        <dbReference type="ChEBI" id="CHEBI:29033"/>
        <dbReference type="ChEBI" id="CHEBI:29034"/>
        <dbReference type="ChEBI" id="CHEBI:57783"/>
        <dbReference type="ChEBI" id="CHEBI:58349"/>
        <dbReference type="EC" id="1.16.1.9"/>
    </reaction>
</comment>
<evidence type="ECO:0000256" key="11">
    <source>
        <dbReference type="ARBA" id="ARBA00023002"/>
    </source>
</evidence>
<reference evidence="19 20" key="1">
    <citation type="submission" date="2018-06" db="EMBL/GenBank/DDBJ databases">
        <title>Whole genome sequencing of Candida tropicalis (genome annotated by CSBL at Korea University).</title>
        <authorList>
            <person name="Ahn J."/>
        </authorList>
    </citation>
    <scope>NUCLEOTIDE SEQUENCE [LARGE SCALE GENOMIC DNA]</scope>
    <source>
        <strain evidence="19 20">ATCC 20962</strain>
    </source>
</reference>
<dbReference type="EMBL" id="QLNQ01000016">
    <property type="protein sequence ID" value="RCK66326.1"/>
    <property type="molecule type" value="Genomic_DNA"/>
</dbReference>
<evidence type="ECO:0000256" key="7">
    <source>
        <dbReference type="ARBA" id="ARBA00022692"/>
    </source>
</evidence>
<dbReference type="InterPro" id="IPR013112">
    <property type="entry name" value="FAD-bd_8"/>
</dbReference>
<evidence type="ECO:0000313" key="19">
    <source>
        <dbReference type="EMBL" id="RCK66326.1"/>
    </source>
</evidence>
<evidence type="ECO:0000256" key="15">
    <source>
        <dbReference type="ARBA" id="ARBA00048483"/>
    </source>
</evidence>
<feature type="transmembrane region" description="Helical" evidence="16">
    <location>
        <begin position="148"/>
        <end position="171"/>
    </location>
</feature>
<dbReference type="PROSITE" id="PS51384">
    <property type="entry name" value="FAD_FR"/>
    <property type="match status" value="1"/>
</dbReference>
<keyword evidence="14" id="KW-0325">Glycoprotein</keyword>
<dbReference type="OrthoDB" id="167398at2759"/>
<keyword evidence="17" id="KW-0732">Signal</keyword>
<dbReference type="GO" id="GO:0006879">
    <property type="term" value="P:intracellular iron ion homeostasis"/>
    <property type="evidence" value="ECO:0007669"/>
    <property type="project" value="TreeGrafter"/>
</dbReference>
<dbReference type="GO" id="GO:0052851">
    <property type="term" value="F:ferric-chelate reductase (NADPH) activity"/>
    <property type="evidence" value="ECO:0007669"/>
    <property type="project" value="UniProtKB-EC"/>
</dbReference>
<keyword evidence="8" id="KW-0274">FAD</keyword>
<evidence type="ECO:0000256" key="1">
    <source>
        <dbReference type="ARBA" id="ARBA00004651"/>
    </source>
</evidence>
<dbReference type="Proteomes" id="UP000253472">
    <property type="component" value="Unassembled WGS sequence"/>
</dbReference>
<keyword evidence="5" id="KW-1003">Cell membrane</keyword>
<evidence type="ECO:0000256" key="12">
    <source>
        <dbReference type="ARBA" id="ARBA00023065"/>
    </source>
</evidence>
<evidence type="ECO:0000256" key="17">
    <source>
        <dbReference type="SAM" id="SignalP"/>
    </source>
</evidence>
<feature type="transmembrane region" description="Helical" evidence="16">
    <location>
        <begin position="365"/>
        <end position="383"/>
    </location>
</feature>
<feature type="signal peptide" evidence="17">
    <location>
        <begin position="1"/>
        <end position="15"/>
    </location>
</feature>
<dbReference type="Pfam" id="PF08030">
    <property type="entry name" value="NAD_binding_6"/>
    <property type="match status" value="1"/>
</dbReference>
<keyword evidence="9" id="KW-0249">Electron transport</keyword>
<keyword evidence="4" id="KW-0813">Transport</keyword>
<keyword evidence="7 16" id="KW-0812">Transmembrane</keyword>
<dbReference type="PANTHER" id="PTHR32361:SF9">
    <property type="entry name" value="FERRIC REDUCTASE TRANSMEMBRANE COMPONENT 3-RELATED"/>
    <property type="match status" value="1"/>
</dbReference>
<dbReference type="SFLD" id="SFLDG01168">
    <property type="entry name" value="Ferric_reductase_subgroup_(FRE"/>
    <property type="match status" value="1"/>
</dbReference>
<evidence type="ECO:0000256" key="5">
    <source>
        <dbReference type="ARBA" id="ARBA00022475"/>
    </source>
</evidence>
<dbReference type="SFLD" id="SFLDS00052">
    <property type="entry name" value="Ferric_Reductase_Domain"/>
    <property type="match status" value="1"/>
</dbReference>
<dbReference type="Gene3D" id="3.40.50.80">
    <property type="entry name" value="Nucleotide-binding domain of ferredoxin-NADP reductase (FNR) module"/>
    <property type="match status" value="1"/>
</dbReference>
<keyword evidence="6" id="KW-0285">Flavoprotein</keyword>
<feature type="transmembrane region" description="Helical" evidence="16">
    <location>
        <begin position="265"/>
        <end position="283"/>
    </location>
</feature>
<evidence type="ECO:0000256" key="6">
    <source>
        <dbReference type="ARBA" id="ARBA00022630"/>
    </source>
</evidence>
<dbReference type="InterPro" id="IPR017938">
    <property type="entry name" value="Riboflavin_synthase-like_b-brl"/>
</dbReference>
<evidence type="ECO:0000259" key="18">
    <source>
        <dbReference type="PROSITE" id="PS51384"/>
    </source>
</evidence>
<dbReference type="AlphaFoldDB" id="A0A367YKB3"/>
<proteinExistence type="inferred from homology"/>
<dbReference type="EC" id="1.16.1.9" evidence="3"/>
<dbReference type="InterPro" id="IPR017927">
    <property type="entry name" value="FAD-bd_FR_type"/>
</dbReference>
<name>A0A367YKB3_9ASCO</name>
<organism evidence="19 20">
    <name type="scientific">Candida viswanathii</name>
    <dbReference type="NCBI Taxonomy" id="5486"/>
    <lineage>
        <taxon>Eukaryota</taxon>
        <taxon>Fungi</taxon>
        <taxon>Dikarya</taxon>
        <taxon>Ascomycota</taxon>
        <taxon>Saccharomycotina</taxon>
        <taxon>Pichiomycetes</taxon>
        <taxon>Debaryomycetaceae</taxon>
        <taxon>Candida/Lodderomyces clade</taxon>
        <taxon>Candida</taxon>
    </lineage>
</organism>